<dbReference type="InterPro" id="IPR025157">
    <property type="entry name" value="Hemagglutinin_rpt"/>
</dbReference>
<evidence type="ECO:0000259" key="2">
    <source>
        <dbReference type="SMART" id="SM00912"/>
    </source>
</evidence>
<dbReference type="SUPFAM" id="SSF102824">
    <property type="entry name" value="Colicin D/E5 nuclease domain"/>
    <property type="match status" value="1"/>
</dbReference>
<feature type="region of interest" description="Disordered" evidence="1">
    <location>
        <begin position="2009"/>
        <end position="2040"/>
    </location>
</feature>
<dbReference type="InterPro" id="IPR011050">
    <property type="entry name" value="Pectin_lyase_fold/virulence"/>
</dbReference>
<dbReference type="NCBIfam" id="TIGR01901">
    <property type="entry name" value="adhes_NPXG"/>
    <property type="match status" value="1"/>
</dbReference>
<name>A0A1M7TGT6_9BACT</name>
<dbReference type="STRING" id="1121455.SAMN02745728_01977"/>
<feature type="region of interest" description="Disordered" evidence="1">
    <location>
        <begin position="1732"/>
        <end position="1752"/>
    </location>
</feature>
<dbReference type="InterPro" id="IPR038234">
    <property type="entry name" value="Colicin_E5_C_sf"/>
</dbReference>
<dbReference type="Gene3D" id="3.30.2310.30">
    <property type="match status" value="1"/>
</dbReference>
<dbReference type="InterPro" id="IPR010069">
    <property type="entry name" value="CdiA_FHA1_rpt"/>
</dbReference>
<evidence type="ECO:0000256" key="1">
    <source>
        <dbReference type="SAM" id="MobiDB-lite"/>
    </source>
</evidence>
<dbReference type="SMART" id="SM00912">
    <property type="entry name" value="Haemagg_act"/>
    <property type="match status" value="1"/>
</dbReference>
<dbReference type="Pfam" id="PF13332">
    <property type="entry name" value="Fil_haemagg_2"/>
    <property type="match status" value="6"/>
</dbReference>
<protein>
    <submittedName>
        <fullName evidence="3">Haemagluttinin repeat-containing protein</fullName>
    </submittedName>
</protein>
<sequence>MKTTKQAYPCHTSTKPCFSVMKRNRFLILSLSSLSKKLMRCFSLVVQHTVISILIFMLAMPPVAFAGGIVADPSANANNRPSVDAAQNGVPVVNIVAPNQSGLSHNKYSDFNVQNQGAILNNSAKAGVSQLGGIVAGNPNVAGSRSASAILNEVTSSNRSHIEGYIEVFGEKADVILANPNGVTINGGGFLNTNRATVTTGKTVLGADGSLQQLDVRQGSVNVEGMGINASNVTGFDIISRAAQINAEVYAKDLNVVAGANTYEVKTGKVTALQPDGSQPPVVAIDSSALGGMYAGKITLVSTEKGVGVNLQGLVQAENDLDITSEGKLTVRAAKAGNNLVVKANENTVKVNEALVAGKDLHMEGANLEGQRVTIHAGDNLFMWSDSATVFGDGSLLSARLKAELAAMETSLTNNTTLQGQNVAVQTENLNLSNSKILAEHDVKLASDVSSLSDSTIMAGRDIALSSTTLHSTGEAITSVAGLDVGSTNGSIYAGRDLNISVLSSALFSGGFYGAGNILDVSGQSMGTTQQVALYAGGSALFTFSNDLNFIDTNFVFDGNAQVSANAVSLAQSSVSTAGTLELDAVEDITVGASSALLGFGGLELFANNLTNKGLIFSGDILFAHVRNLFANMDGADLLSQGNMILTGRDAGTRMAKLHNRASTIESLTGGIAVDADVLHNEGTGVQIQKTVDDFDYTIIGWVGDPNGNDSNAVSFDDGFWSRYGFDRSRSPDLPFGPDGSKNYLTSRVQLKKRQGDVANYVYAMQGQYGIPAYIPNKGEGMQEWLYYTSDKIITPAKSASLMAGTNIVLNVGRLENTLSTISAGGDMSITADTLVNQGVDLRAYMEGERYFVGTGSSGTFELAQKDSVYFSIAEVVGAVPSVITAAGLLILDVTDQINNSTLMGGEEYLGKTSGTPAFSDLAVGGIISTETGREAGGFASIGPGVGGMFVLSQNPSHPYLIETDPRLTNLGYFYGSEYFLSRMGFNLEASHAMLLGDAFYETRMIREQILAQTGNRYLFEDIADDAETMHRLMDNAAEEGQSLGLTVGTALTSEQIASLTKDIVWLEEQTYMGQTVLVPRLYLADATKATIAVRGAMITGNEIVATSTNITNSGLIQGNTVQLVATEDLLNRGGDIIGTNRLIARADGSLINQSGTIGGGDVLLSAGQDIRLETVMLKNSGLDIRSGQQAEVSSTGTLQLEAGNDILLTGAKIDGGGLTQLHAENDILLGAQAVNMQNSGSGGSVKSYSASMTGQMGSSVSGENLQMSAGNDITLAASSVSAKQDASLTAGGNISMLALEGEQHYALKEKSSSGGLFGKTRAHEMQQDSTSLIGSSITAGGNIAMQAGTDADKGLGSIVMQASNVEGQGDVGMKATGDVIMVSGTESYSSMESNSKKGLLSSQSSLKAEGGTTSVASTISGNNVIINAGEHVLIAGSKVHAENDLGVKAENGDIVVAAAQDTHWSKEETKKSNINLGSIITFDLITSLTGGANLPFTNVDFATKTTEKGVTSNTSNVGSVLTAGNNIKLEAERDVSVIGSAIQAENDLGLFAGRDVNLIPGRDQYSAQYTKKKETIGIHNTFSLSNISTFAGYTSVEQGVERTGDYTAGSYIGAGNDVIISAERDVNQVGSHIEAGRDVALSAGQDWNMLASYDQETLHQYVKEVYSGITGSLRQNVTDAAKTFIDLPEDMTAGKGGAGYTAATAASAGLRAVDSVKGALSEYASASVTAGGSYSKTSYNAESSTARPSSITAGRDVVADVGRDITIEGGQIFGGRDVVLDAERDLLITSAKDSGSSNTKSESGGGGFGLKAGYGSGGAAAGINVNAQAGGSGFKDEYNSHINALIVAGDTLYTSSGRDTTVAGAHLEGDRVWMDVGRDLTVASLQDQYDSKNYSWNVGADVTFGYGFMASGNAGFGQGKTDSDWVGQQTSIVGRSEVDIYVENNTHIKGAIIATEPGGDLTLNTNTLTFEEIKDKNKGYDWSFNVSGSVNNGNGGLDQDTEILGTKPYDYTTKTENGKGGNTEYKPNSLEGNYASHDKEGVLRPTVSEGEIIVRSNSDAETDGSLDGLNRDLGNAREITKDKEAYTDIYVSKQALEEIFNNGEGIASQIEEATKQIRSILETKPDDNYVLINQKLVEKLDELIAAGVDPTIAKLEILNTLLGEEYVFLLENAKNEDGTYDPKVLEIWLQLTTPSLVSSFSSENLEGIKSLIQFSLGATSASGDAAQSLAITAESIARYFNGTVVHPLTGGLLYQEDYEFANNINVELTKLLLDPERLGNLLLQYPEEYRTAFDKAFKQFDHAPNAYERGRAAINLIIVAAPLFTAGTGTGASGAGTLSSAEFPTLSNLTKSIGASTGSLGRVGSTVSKAGEKLPVKPSKVDTSGLVRVDPEGLWQLGAFKSDIKWTNQMTSRDWTPAQISETIKTGTQYSAPNMVNPGNEAIRYVNPTTGKFVVIDRVTKEILQLSGSNFIEKTK</sequence>
<dbReference type="InterPro" id="IPR008638">
    <property type="entry name" value="FhaB/CdiA-like_TPS"/>
</dbReference>
<proteinExistence type="predicted"/>
<keyword evidence="4" id="KW-1185">Reference proteome</keyword>
<organism evidence="3 4">
    <name type="scientific">Desulfovibrio litoralis DSM 11393</name>
    <dbReference type="NCBI Taxonomy" id="1121455"/>
    <lineage>
        <taxon>Bacteria</taxon>
        <taxon>Pseudomonadati</taxon>
        <taxon>Thermodesulfobacteriota</taxon>
        <taxon>Desulfovibrionia</taxon>
        <taxon>Desulfovibrionales</taxon>
        <taxon>Desulfovibrionaceae</taxon>
        <taxon>Desulfovibrio</taxon>
    </lineage>
</organism>
<accession>A0A1M7TGT6</accession>
<feature type="domain" description="Filamentous haemagglutinin FhaB/tRNA nuclease CdiA-like TPS" evidence="2">
    <location>
        <begin position="87"/>
        <end position="208"/>
    </location>
</feature>
<dbReference type="Gene3D" id="2.160.20.10">
    <property type="entry name" value="Single-stranded right-handed beta-helix, Pectin lyase-like"/>
    <property type="match status" value="1"/>
</dbReference>
<gene>
    <name evidence="3" type="ORF">SAMN02745728_01977</name>
</gene>
<dbReference type="RefSeq" id="WP_084650683.1">
    <property type="nucleotide sequence ID" value="NZ_FRDI01000012.1"/>
</dbReference>
<dbReference type="Proteomes" id="UP000186469">
    <property type="component" value="Unassembled WGS sequence"/>
</dbReference>
<evidence type="ECO:0000313" key="3">
    <source>
        <dbReference type="EMBL" id="SHN69925.1"/>
    </source>
</evidence>
<dbReference type="InterPro" id="IPR012334">
    <property type="entry name" value="Pectin_lyas_fold"/>
</dbReference>
<dbReference type="SUPFAM" id="SSF51126">
    <property type="entry name" value="Pectin lyase-like"/>
    <property type="match status" value="1"/>
</dbReference>
<dbReference type="GO" id="GO:0003824">
    <property type="term" value="F:catalytic activity"/>
    <property type="evidence" value="ECO:0007669"/>
    <property type="project" value="UniProtKB-ARBA"/>
</dbReference>
<dbReference type="OrthoDB" id="5666689at2"/>
<dbReference type="InterPro" id="IPR038233">
    <property type="entry name" value="Colicin_D/E5_nuclease"/>
</dbReference>
<dbReference type="Pfam" id="PF05860">
    <property type="entry name" value="TPS"/>
    <property type="match status" value="1"/>
</dbReference>
<dbReference type="NCBIfam" id="TIGR01731">
    <property type="entry name" value="fil_hemag_20aa"/>
    <property type="match status" value="2"/>
</dbReference>
<reference evidence="3 4" key="1">
    <citation type="submission" date="2016-12" db="EMBL/GenBank/DDBJ databases">
        <authorList>
            <person name="Song W.-J."/>
            <person name="Kurnit D.M."/>
        </authorList>
    </citation>
    <scope>NUCLEOTIDE SEQUENCE [LARGE SCALE GENOMIC DNA]</scope>
    <source>
        <strain evidence="3 4">DSM 11393</strain>
    </source>
</reference>
<evidence type="ECO:0000313" key="4">
    <source>
        <dbReference type="Proteomes" id="UP000186469"/>
    </source>
</evidence>
<dbReference type="EMBL" id="FRDI01000012">
    <property type="protein sequence ID" value="SHN69925.1"/>
    <property type="molecule type" value="Genomic_DNA"/>
</dbReference>